<feature type="region of interest" description="Disordered" evidence="1">
    <location>
        <begin position="108"/>
        <end position="135"/>
    </location>
</feature>
<keyword evidence="3" id="KW-1185">Reference proteome</keyword>
<name>A0ABN9VP07_9DINO</name>
<organism evidence="2 3">
    <name type="scientific">Prorocentrum cordatum</name>
    <dbReference type="NCBI Taxonomy" id="2364126"/>
    <lineage>
        <taxon>Eukaryota</taxon>
        <taxon>Sar</taxon>
        <taxon>Alveolata</taxon>
        <taxon>Dinophyceae</taxon>
        <taxon>Prorocentrales</taxon>
        <taxon>Prorocentraceae</taxon>
        <taxon>Prorocentrum</taxon>
    </lineage>
</organism>
<reference evidence="2" key="1">
    <citation type="submission" date="2023-10" db="EMBL/GenBank/DDBJ databases">
        <authorList>
            <person name="Chen Y."/>
            <person name="Shah S."/>
            <person name="Dougan E. K."/>
            <person name="Thang M."/>
            <person name="Chan C."/>
        </authorList>
    </citation>
    <scope>NUCLEOTIDE SEQUENCE [LARGE SCALE GENOMIC DNA]</scope>
</reference>
<gene>
    <name evidence="2" type="ORF">PCOR1329_LOCUS59196</name>
</gene>
<feature type="region of interest" description="Disordered" evidence="1">
    <location>
        <begin position="296"/>
        <end position="316"/>
    </location>
</feature>
<proteinExistence type="predicted"/>
<feature type="compositionally biased region" description="Basic residues" evidence="1">
    <location>
        <begin position="306"/>
        <end position="316"/>
    </location>
</feature>
<feature type="region of interest" description="Disordered" evidence="1">
    <location>
        <begin position="170"/>
        <end position="189"/>
    </location>
</feature>
<sequence length="316" mass="35167">MPPAPPEMQLTELNPPDEELRVARENLANMKTDETLSKKASMRQYLKANPDNVTKGDVTSSLENFLILQARSQANYKKCQTERVESTTSRRHRELHWWAGEEMDKNIGPIKAKSRRESGPLPSRPDSVTGKNEDPCKECGIPMDWEQITWADMKKLLTEYEVDADKDTVDAPNEFRAGSGYSNDFAPEKSETEVMAEKIETVEANLPAEISKLQAMVLNAKQVKAKADASGGKYHEALIADCAKLISQGDKLAKLLDRMALEQTNDKEMPKLISQPGDVQKKNEIVSKWASTHGLALDAAPDSGSKRRRRGGATDQ</sequence>
<evidence type="ECO:0000256" key="1">
    <source>
        <dbReference type="SAM" id="MobiDB-lite"/>
    </source>
</evidence>
<dbReference type="Proteomes" id="UP001189429">
    <property type="component" value="Unassembled WGS sequence"/>
</dbReference>
<evidence type="ECO:0000313" key="3">
    <source>
        <dbReference type="Proteomes" id="UP001189429"/>
    </source>
</evidence>
<comment type="caution">
    <text evidence="2">The sequence shown here is derived from an EMBL/GenBank/DDBJ whole genome shotgun (WGS) entry which is preliminary data.</text>
</comment>
<accession>A0ABN9VP07</accession>
<protein>
    <submittedName>
        <fullName evidence="2">Uncharacterized protein</fullName>
    </submittedName>
</protein>
<evidence type="ECO:0000313" key="2">
    <source>
        <dbReference type="EMBL" id="CAK0874232.1"/>
    </source>
</evidence>
<dbReference type="EMBL" id="CAUYUJ010017373">
    <property type="protein sequence ID" value="CAK0874232.1"/>
    <property type="molecule type" value="Genomic_DNA"/>
</dbReference>